<comment type="caution">
    <text evidence="2">The sequence shown here is derived from an EMBL/GenBank/DDBJ whole genome shotgun (WGS) entry which is preliminary data.</text>
</comment>
<dbReference type="Pfam" id="PF03992">
    <property type="entry name" value="ABM"/>
    <property type="match status" value="1"/>
</dbReference>
<feature type="domain" description="ABM" evidence="1">
    <location>
        <begin position="1"/>
        <end position="72"/>
    </location>
</feature>
<dbReference type="EMBL" id="SHNN01000001">
    <property type="protein sequence ID" value="MCX2980334.1"/>
    <property type="molecule type" value="Genomic_DNA"/>
</dbReference>
<evidence type="ECO:0000313" key="3">
    <source>
        <dbReference type="Proteomes" id="UP001143362"/>
    </source>
</evidence>
<dbReference type="Proteomes" id="UP001143362">
    <property type="component" value="Unassembled WGS sequence"/>
</dbReference>
<organism evidence="2 3">
    <name type="scientific">Candidatus Litorirhabdus singularis</name>
    <dbReference type="NCBI Taxonomy" id="2518993"/>
    <lineage>
        <taxon>Bacteria</taxon>
        <taxon>Pseudomonadati</taxon>
        <taxon>Pseudomonadota</taxon>
        <taxon>Gammaproteobacteria</taxon>
        <taxon>Cellvibrionales</taxon>
        <taxon>Halieaceae</taxon>
        <taxon>Candidatus Litorirhabdus</taxon>
    </lineage>
</organism>
<dbReference type="RefSeq" id="WP_279244311.1">
    <property type="nucleotide sequence ID" value="NZ_SHNN01000001.1"/>
</dbReference>
<name>A0ABT3TDJ4_9GAMM</name>
<dbReference type="InterPro" id="IPR007138">
    <property type="entry name" value="ABM_dom"/>
</dbReference>
<gene>
    <name evidence="2" type="ORF">EYC98_05550</name>
</gene>
<reference evidence="2" key="1">
    <citation type="submission" date="2019-02" db="EMBL/GenBank/DDBJ databases">
        <authorList>
            <person name="Li S.-H."/>
        </authorList>
    </citation>
    <scope>NUCLEOTIDE SEQUENCE</scope>
    <source>
        <strain evidence="2">IMCC14734</strain>
    </source>
</reference>
<accession>A0ABT3TDJ4</accession>
<sequence>MATLLAKIQIHPGKEAEFEDVMAFMYRQTHDTETGVMRYEYWRGHEPGFYYCLLSFVDNLTFWRHQASDHHEGEMQRFAACIAALDLELVDPVSESSPLPAAAEQDVPADEPEAVREQQALYPLSLEQWWLLLRGKA</sequence>
<evidence type="ECO:0000259" key="1">
    <source>
        <dbReference type="Pfam" id="PF03992"/>
    </source>
</evidence>
<dbReference type="Gene3D" id="3.30.70.100">
    <property type="match status" value="1"/>
</dbReference>
<evidence type="ECO:0000313" key="2">
    <source>
        <dbReference type="EMBL" id="MCX2980334.1"/>
    </source>
</evidence>
<dbReference type="SUPFAM" id="SSF54909">
    <property type="entry name" value="Dimeric alpha+beta barrel"/>
    <property type="match status" value="1"/>
</dbReference>
<proteinExistence type="predicted"/>
<protein>
    <recommendedName>
        <fullName evidence="1">ABM domain-containing protein</fullName>
    </recommendedName>
</protein>
<keyword evidence="3" id="KW-1185">Reference proteome</keyword>
<dbReference type="InterPro" id="IPR011008">
    <property type="entry name" value="Dimeric_a/b-barrel"/>
</dbReference>